<feature type="transmembrane region" description="Helical" evidence="5">
    <location>
        <begin position="209"/>
        <end position="225"/>
    </location>
</feature>
<keyword evidence="8" id="KW-1185">Reference proteome</keyword>
<reference evidence="7 8" key="1">
    <citation type="submission" date="2018-10" db="EMBL/GenBank/DDBJ databases">
        <title>Genomic Encyclopedia of Type Strains, Phase IV (KMG-IV): sequencing the most valuable type-strain genomes for metagenomic binning, comparative biology and taxonomic classification.</title>
        <authorList>
            <person name="Goeker M."/>
        </authorList>
    </citation>
    <scope>NUCLEOTIDE SEQUENCE [LARGE SCALE GENOMIC DNA]</scope>
    <source>
        <strain evidence="7 8">DSM 15521</strain>
    </source>
</reference>
<name>A0A420W865_9BACT</name>
<feature type="transmembrane region" description="Helical" evidence="5">
    <location>
        <begin position="114"/>
        <end position="140"/>
    </location>
</feature>
<comment type="caution">
    <text evidence="7">The sequence shown here is derived from an EMBL/GenBank/DDBJ whole genome shotgun (WGS) entry which is preliminary data.</text>
</comment>
<keyword evidence="7" id="KW-0436">Ligase</keyword>
<proteinExistence type="predicted"/>
<sequence>MMSTRKFYEAFKFLWDERFWAYLFLFSIPVSVPLARTSLKLFLLVFFLNVLFRLRKLKLEKVDFIVLSFPAYQFITLLFKGELINFLRVPNGILPSLSYLLRFSAVDVVRALKIFLIGSSVLSFAVILQSLLPIPDYIILLRGDFQFHFHFSVVRPLHTFVGHPLTAGALSSTGFILSVILYLKFKRFLYLFSAFLNLLAVILLFDRTYWLAVSLVCFVIFFLVLRNFRLFIPFALIFILSVLTVPQIKERFTSIFDVKHNASNRYRLAMWVGALEFYSQAPIEEKLFGVGREGYKSEVRPFVERAEKKFNLSPHLFSHLHSDYVTVLVWYGLLGLVIFLFVFFYLLFLNLRAFRETSDYLYLFFFSFYLLILIGGIFEYNFEDGVVKCTIYSLMGLNVKLLKGGRAL</sequence>
<keyword evidence="2 5" id="KW-0812">Transmembrane</keyword>
<evidence type="ECO:0000259" key="6">
    <source>
        <dbReference type="Pfam" id="PF04932"/>
    </source>
</evidence>
<dbReference type="InterPro" id="IPR007016">
    <property type="entry name" value="O-antigen_ligase-rel_domated"/>
</dbReference>
<evidence type="ECO:0000313" key="8">
    <source>
        <dbReference type="Proteomes" id="UP000280881"/>
    </source>
</evidence>
<feature type="transmembrane region" description="Helical" evidence="5">
    <location>
        <begin position="328"/>
        <end position="348"/>
    </location>
</feature>
<feature type="domain" description="O-antigen ligase-related" evidence="6">
    <location>
        <begin position="193"/>
        <end position="340"/>
    </location>
</feature>
<dbReference type="InterPro" id="IPR051533">
    <property type="entry name" value="WaaL-like"/>
</dbReference>
<evidence type="ECO:0000256" key="4">
    <source>
        <dbReference type="ARBA" id="ARBA00023136"/>
    </source>
</evidence>
<evidence type="ECO:0000256" key="2">
    <source>
        <dbReference type="ARBA" id="ARBA00022692"/>
    </source>
</evidence>
<evidence type="ECO:0000256" key="3">
    <source>
        <dbReference type="ARBA" id="ARBA00022989"/>
    </source>
</evidence>
<evidence type="ECO:0000313" key="7">
    <source>
        <dbReference type="EMBL" id="RKQ63494.1"/>
    </source>
</evidence>
<keyword evidence="3 5" id="KW-1133">Transmembrane helix</keyword>
<protein>
    <submittedName>
        <fullName evidence="7">O-antigen ligase</fullName>
    </submittedName>
</protein>
<feature type="transmembrane region" description="Helical" evidence="5">
    <location>
        <begin position="230"/>
        <end position="248"/>
    </location>
</feature>
<keyword evidence="4 5" id="KW-0472">Membrane</keyword>
<feature type="transmembrane region" description="Helical" evidence="5">
    <location>
        <begin position="160"/>
        <end position="183"/>
    </location>
</feature>
<organism evidence="7 8">
    <name type="scientific">Thermovibrio guaymasensis</name>
    <dbReference type="NCBI Taxonomy" id="240167"/>
    <lineage>
        <taxon>Bacteria</taxon>
        <taxon>Pseudomonadati</taxon>
        <taxon>Aquificota</taxon>
        <taxon>Aquificia</taxon>
        <taxon>Desulfurobacteriales</taxon>
        <taxon>Desulfurobacteriaceae</taxon>
        <taxon>Thermovibrio</taxon>
    </lineage>
</organism>
<accession>A0A420W865</accession>
<dbReference type="GO" id="GO:0016874">
    <property type="term" value="F:ligase activity"/>
    <property type="evidence" value="ECO:0007669"/>
    <property type="project" value="UniProtKB-KW"/>
</dbReference>
<feature type="transmembrane region" description="Helical" evidence="5">
    <location>
        <begin position="360"/>
        <end position="378"/>
    </location>
</feature>
<feature type="transmembrane region" description="Helical" evidence="5">
    <location>
        <begin position="20"/>
        <end position="50"/>
    </location>
</feature>
<evidence type="ECO:0000256" key="5">
    <source>
        <dbReference type="SAM" id="Phobius"/>
    </source>
</evidence>
<dbReference type="EMBL" id="RBIE01000001">
    <property type="protein sequence ID" value="RKQ63494.1"/>
    <property type="molecule type" value="Genomic_DNA"/>
</dbReference>
<dbReference type="AlphaFoldDB" id="A0A420W865"/>
<feature type="transmembrane region" description="Helical" evidence="5">
    <location>
        <begin position="188"/>
        <end position="203"/>
    </location>
</feature>
<dbReference type="Proteomes" id="UP000280881">
    <property type="component" value="Unassembled WGS sequence"/>
</dbReference>
<dbReference type="PANTHER" id="PTHR37422">
    <property type="entry name" value="TEICHURONIC ACID BIOSYNTHESIS PROTEIN TUAE"/>
    <property type="match status" value="1"/>
</dbReference>
<dbReference type="GO" id="GO:0016020">
    <property type="term" value="C:membrane"/>
    <property type="evidence" value="ECO:0007669"/>
    <property type="project" value="UniProtKB-SubCell"/>
</dbReference>
<evidence type="ECO:0000256" key="1">
    <source>
        <dbReference type="ARBA" id="ARBA00004141"/>
    </source>
</evidence>
<gene>
    <name evidence="7" type="ORF">C7457_0367</name>
</gene>
<dbReference type="Pfam" id="PF04932">
    <property type="entry name" value="Wzy_C"/>
    <property type="match status" value="1"/>
</dbReference>
<dbReference type="PANTHER" id="PTHR37422:SF13">
    <property type="entry name" value="LIPOPOLYSACCHARIDE BIOSYNTHESIS PROTEIN PA4999-RELATED"/>
    <property type="match status" value="1"/>
</dbReference>
<comment type="subcellular location">
    <subcellularLocation>
        <location evidence="1">Membrane</location>
        <topology evidence="1">Multi-pass membrane protein</topology>
    </subcellularLocation>
</comment>